<dbReference type="Gene3D" id="3.40.50.1390">
    <property type="entry name" value="Resolvase, N-terminal catalytic domain"/>
    <property type="match status" value="1"/>
</dbReference>
<dbReference type="InterPro" id="IPR036162">
    <property type="entry name" value="Resolvase-like_N_sf"/>
</dbReference>
<dbReference type="AlphaFoldDB" id="A0AAX3YVH9"/>
<dbReference type="GO" id="GO:0003677">
    <property type="term" value="F:DNA binding"/>
    <property type="evidence" value="ECO:0007669"/>
    <property type="project" value="InterPro"/>
</dbReference>
<dbReference type="Gene3D" id="1.10.10.60">
    <property type="entry name" value="Homeodomain-like"/>
    <property type="match status" value="1"/>
</dbReference>
<dbReference type="CDD" id="cd00569">
    <property type="entry name" value="HTH_Hin_like"/>
    <property type="match status" value="1"/>
</dbReference>
<geneLocation type="plasmid" evidence="4 6">
    <name>pRho-VOC14-L</name>
</geneLocation>
<sequence>MITRLDRLGRSMLHLITLGADLRERGIGLAEGRAMFGMLSVLAEFQRELIVANTRDGLAAARARGRKGGRPSKLSQDQIELAQHLYDAGDHTVAQIAGMLKVPRTTVYGHLDQRARNGTTRRIPEVPETAAIARTSRSCPTCGHEPTTRAEASHQRADLAVIWLHPDPQCSESLICRSHCRHCEPDQPAFDIACAVCGDGPILAGALAESAAAEGLSEPVQRWLIAAGWATTPTLRRPDHK</sequence>
<dbReference type="GO" id="GO:0000150">
    <property type="term" value="F:DNA strand exchange activity"/>
    <property type="evidence" value="ECO:0007669"/>
    <property type="project" value="InterPro"/>
</dbReference>
<reference evidence="4" key="2">
    <citation type="submission" date="2023-07" db="EMBL/GenBank/DDBJ databases">
        <title>Genomic analysis of Rhodococcus opacus VOC-14 with glycol ethers degradation activity.</title>
        <authorList>
            <person name="Narkevich D.A."/>
            <person name="Hlushen A.M."/>
            <person name="Akhremchuk A.E."/>
            <person name="Sikolenko M.A."/>
            <person name="Valentovich L.N."/>
        </authorList>
    </citation>
    <scope>NUCLEOTIDE SEQUENCE</scope>
    <source>
        <strain evidence="4">VOC-14</strain>
        <plasmid evidence="4">pRho-VOC14-L</plasmid>
    </source>
</reference>
<protein>
    <submittedName>
        <fullName evidence="4">Recombinase family protein</fullName>
    </submittedName>
</protein>
<dbReference type="Pfam" id="PF02796">
    <property type="entry name" value="HTH_7"/>
    <property type="match status" value="1"/>
</dbReference>
<keyword evidence="4" id="KW-0614">Plasmid</keyword>
<dbReference type="Proteomes" id="UP001066327">
    <property type="component" value="Unassembled WGS sequence"/>
</dbReference>
<keyword evidence="5" id="KW-1185">Reference proteome</keyword>
<organism evidence="4 6">
    <name type="scientific">Rhodococcus opacus</name>
    <name type="common">Nocardia opaca</name>
    <dbReference type="NCBI Taxonomy" id="37919"/>
    <lineage>
        <taxon>Bacteria</taxon>
        <taxon>Bacillati</taxon>
        <taxon>Actinomycetota</taxon>
        <taxon>Actinomycetes</taxon>
        <taxon>Mycobacteriales</taxon>
        <taxon>Nocardiaceae</taxon>
        <taxon>Rhodococcus</taxon>
    </lineage>
</organism>
<accession>A0AAX3YVH9</accession>
<dbReference type="RefSeq" id="WP_269591586.1">
    <property type="nucleotide sequence ID" value="NZ_JAPWIS010000010.1"/>
</dbReference>
<dbReference type="InterPro" id="IPR009057">
    <property type="entry name" value="Homeodomain-like_sf"/>
</dbReference>
<evidence type="ECO:0000313" key="5">
    <source>
        <dbReference type="Proteomes" id="UP001066327"/>
    </source>
</evidence>
<comment type="similarity">
    <text evidence="1">Belongs to the site-specific recombinase resolvase family.</text>
</comment>
<gene>
    <name evidence="3" type="ORF">O4328_20450</name>
    <name evidence="4" type="ORF">Q5707_41955</name>
</gene>
<dbReference type="InterPro" id="IPR006119">
    <property type="entry name" value="Resolv_N"/>
</dbReference>
<dbReference type="EMBL" id="CP130956">
    <property type="protein sequence ID" value="WLF52665.1"/>
    <property type="molecule type" value="Genomic_DNA"/>
</dbReference>
<evidence type="ECO:0000313" key="3">
    <source>
        <dbReference type="EMBL" id="MCZ4586035.1"/>
    </source>
</evidence>
<dbReference type="PROSITE" id="PS51736">
    <property type="entry name" value="RECOMBINASES_3"/>
    <property type="match status" value="1"/>
</dbReference>
<evidence type="ECO:0000259" key="2">
    <source>
        <dbReference type="PROSITE" id="PS51736"/>
    </source>
</evidence>
<evidence type="ECO:0000256" key="1">
    <source>
        <dbReference type="ARBA" id="ARBA00009913"/>
    </source>
</evidence>
<dbReference type="Proteomes" id="UP001231166">
    <property type="component" value="Plasmid pRho-VOC14-L"/>
</dbReference>
<dbReference type="InterPro" id="IPR006120">
    <property type="entry name" value="Resolvase_HTH_dom"/>
</dbReference>
<dbReference type="Pfam" id="PF00239">
    <property type="entry name" value="Resolvase"/>
    <property type="match status" value="1"/>
</dbReference>
<evidence type="ECO:0000313" key="4">
    <source>
        <dbReference type="EMBL" id="WLF52665.1"/>
    </source>
</evidence>
<name>A0AAX3YVH9_RHOOP</name>
<evidence type="ECO:0000313" key="6">
    <source>
        <dbReference type="Proteomes" id="UP001231166"/>
    </source>
</evidence>
<reference evidence="3" key="1">
    <citation type="submission" date="2022-12" db="EMBL/GenBank/DDBJ databases">
        <authorList>
            <person name="Krivoruchko A.V."/>
            <person name="Elkin A."/>
        </authorList>
    </citation>
    <scope>NUCLEOTIDE SEQUENCE</scope>
    <source>
        <strain evidence="3">IEGM 249</strain>
    </source>
</reference>
<dbReference type="SUPFAM" id="SSF46689">
    <property type="entry name" value="Homeodomain-like"/>
    <property type="match status" value="1"/>
</dbReference>
<proteinExistence type="inferred from homology"/>
<dbReference type="EMBL" id="JAPWIS010000010">
    <property type="protein sequence ID" value="MCZ4586035.1"/>
    <property type="molecule type" value="Genomic_DNA"/>
</dbReference>
<dbReference type="SUPFAM" id="SSF53041">
    <property type="entry name" value="Resolvase-like"/>
    <property type="match status" value="1"/>
</dbReference>
<feature type="domain" description="Resolvase/invertase-type recombinase catalytic" evidence="2">
    <location>
        <begin position="1"/>
        <end position="65"/>
    </location>
</feature>